<evidence type="ECO:0000313" key="8">
    <source>
        <dbReference type="EMBL" id="CEJ81924.1"/>
    </source>
</evidence>
<dbReference type="STRING" id="1531966.A0A0A1T970"/>
<dbReference type="PANTHER" id="PTHR23023">
    <property type="entry name" value="DIMETHYLANILINE MONOOXYGENASE"/>
    <property type="match status" value="1"/>
</dbReference>
<comment type="cofactor">
    <cofactor evidence="1">
        <name>FAD</name>
        <dbReference type="ChEBI" id="CHEBI:57692"/>
    </cofactor>
</comment>
<evidence type="ECO:0000256" key="3">
    <source>
        <dbReference type="ARBA" id="ARBA00022630"/>
    </source>
</evidence>
<dbReference type="Gene3D" id="3.50.50.60">
    <property type="entry name" value="FAD/NAD(P)-binding domain"/>
    <property type="match status" value="2"/>
</dbReference>
<keyword evidence="3" id="KW-0285">Flavoprotein</keyword>
<evidence type="ECO:0000256" key="6">
    <source>
        <dbReference type="ARBA" id="ARBA00023002"/>
    </source>
</evidence>
<accession>A0A0A1T970</accession>
<reference evidence="8 9" key="1">
    <citation type="journal article" date="2015" name="Genome Announc.">
        <title>Draft Genome Sequence and Gene Annotation of the Entomopathogenic Fungus Verticillium hemipterigenum.</title>
        <authorList>
            <person name="Horn F."/>
            <person name="Habel A."/>
            <person name="Scharf D.H."/>
            <person name="Dworschak J."/>
            <person name="Brakhage A.A."/>
            <person name="Guthke R."/>
            <person name="Hertweck C."/>
            <person name="Linde J."/>
        </authorList>
    </citation>
    <scope>NUCLEOTIDE SEQUENCE [LARGE SCALE GENOMIC DNA]</scope>
</reference>
<dbReference type="InterPro" id="IPR050346">
    <property type="entry name" value="FMO-like"/>
</dbReference>
<dbReference type="Pfam" id="PF13450">
    <property type="entry name" value="NAD_binding_8"/>
    <property type="match status" value="1"/>
</dbReference>
<keyword evidence="7" id="KW-0503">Monooxygenase</keyword>
<proteinExistence type="inferred from homology"/>
<keyword evidence="6" id="KW-0560">Oxidoreductase</keyword>
<evidence type="ECO:0000256" key="4">
    <source>
        <dbReference type="ARBA" id="ARBA00022827"/>
    </source>
</evidence>
<dbReference type="GO" id="GO:0004499">
    <property type="term" value="F:N,N-dimethylaniline monooxygenase activity"/>
    <property type="evidence" value="ECO:0007669"/>
    <property type="project" value="InterPro"/>
</dbReference>
<dbReference type="Proteomes" id="UP000039046">
    <property type="component" value="Unassembled WGS sequence"/>
</dbReference>
<dbReference type="AlphaFoldDB" id="A0A0A1T970"/>
<keyword evidence="9" id="KW-1185">Reference proteome</keyword>
<dbReference type="InterPro" id="IPR000960">
    <property type="entry name" value="Flavin_mOase"/>
</dbReference>
<dbReference type="SUPFAM" id="SSF51905">
    <property type="entry name" value="FAD/NAD(P)-binding domain"/>
    <property type="match status" value="2"/>
</dbReference>
<dbReference type="PIRSF" id="PIRSF000332">
    <property type="entry name" value="FMO"/>
    <property type="match status" value="1"/>
</dbReference>
<dbReference type="GO" id="GO:0050661">
    <property type="term" value="F:NADP binding"/>
    <property type="evidence" value="ECO:0007669"/>
    <property type="project" value="InterPro"/>
</dbReference>
<organism evidence="8 9">
    <name type="scientific">[Torrubiella] hemipterigena</name>
    <dbReference type="NCBI Taxonomy" id="1531966"/>
    <lineage>
        <taxon>Eukaryota</taxon>
        <taxon>Fungi</taxon>
        <taxon>Dikarya</taxon>
        <taxon>Ascomycota</taxon>
        <taxon>Pezizomycotina</taxon>
        <taxon>Sordariomycetes</taxon>
        <taxon>Hypocreomycetidae</taxon>
        <taxon>Hypocreales</taxon>
        <taxon>Clavicipitaceae</taxon>
        <taxon>Clavicipitaceae incertae sedis</taxon>
        <taxon>'Torrubiella' clade</taxon>
    </lineage>
</organism>
<dbReference type="Pfam" id="PF00743">
    <property type="entry name" value="FMO-like"/>
    <property type="match status" value="2"/>
</dbReference>
<dbReference type="InterPro" id="IPR036188">
    <property type="entry name" value="FAD/NAD-bd_sf"/>
</dbReference>
<dbReference type="OrthoDB" id="66881at2759"/>
<evidence type="ECO:0000256" key="1">
    <source>
        <dbReference type="ARBA" id="ARBA00001974"/>
    </source>
</evidence>
<dbReference type="PRINTS" id="PR00370">
    <property type="entry name" value="FMOXYGENASE"/>
</dbReference>
<evidence type="ECO:0000256" key="5">
    <source>
        <dbReference type="ARBA" id="ARBA00022857"/>
    </source>
</evidence>
<dbReference type="FunFam" id="3.50.50.60:FF:000138">
    <property type="entry name" value="Flavin-containing monooxygenase"/>
    <property type="match status" value="1"/>
</dbReference>
<protein>
    <recommendedName>
        <fullName evidence="10">Thiol-specific monooxygenase</fullName>
    </recommendedName>
</protein>
<evidence type="ECO:0000313" key="9">
    <source>
        <dbReference type="Proteomes" id="UP000039046"/>
    </source>
</evidence>
<keyword evidence="5" id="KW-0521">NADP</keyword>
<evidence type="ECO:0000256" key="2">
    <source>
        <dbReference type="ARBA" id="ARBA00009183"/>
    </source>
</evidence>
<evidence type="ECO:0008006" key="10">
    <source>
        <dbReference type="Google" id="ProtNLM"/>
    </source>
</evidence>
<comment type="similarity">
    <text evidence="2">Belongs to the FMO family.</text>
</comment>
<dbReference type="InterPro" id="IPR020946">
    <property type="entry name" value="Flavin_mOase-like"/>
</dbReference>
<dbReference type="EMBL" id="CDHN01000001">
    <property type="protein sequence ID" value="CEJ81924.1"/>
    <property type="molecule type" value="Genomic_DNA"/>
</dbReference>
<sequence>MDVASVAVIGAGAAGAVTASALKAENYFKRIRVFERRETAGGVWIQDVESNKSRPFEPGKLPPDIDRPLQIPSKLPQALPHNQQERWEETPIYKSLTTNVPHIAMCFSDSIFPYGPFVPHYVARQYIENYFSLHQTDSFLELNTTVEDLSWVPSSSHKNGGNWKLTLRKGDVARRQDMWWEEHFDAVILANGHYSVPYVPRVPGLESYTKTYPGRVSHSKFYRSPEKYYNKRIIVVGNSASGHDVAADLVSVAKKPIYWSIRSKTRWDGPEAPEGMEWKPTIEEFRAEDGSVLFSDGSILEDIDAVIYCTGYKSSFPFWNTAANGHPLWDYKTDRMIGNYQHTFLRSSPTIGIVGLPRTLTFRSFEYQAIALARLWSNRNKFPLPSIAEQEKWEMERIRQSQENKTKFHNIPWDTGETHEYLNYLYSFAGLSTLAGDGRVPPPLTREMVWAIENIRKYPEPGKDKKPRANVKEDEYRGWVVVKP</sequence>
<keyword evidence="4" id="KW-0274">FAD</keyword>
<dbReference type="HOGENOM" id="CLU_006909_5_3_1"/>
<evidence type="ECO:0000256" key="7">
    <source>
        <dbReference type="ARBA" id="ARBA00023033"/>
    </source>
</evidence>
<name>A0A0A1T970_9HYPO</name>
<dbReference type="GO" id="GO:0050660">
    <property type="term" value="F:flavin adenine dinucleotide binding"/>
    <property type="evidence" value="ECO:0007669"/>
    <property type="project" value="InterPro"/>
</dbReference>
<gene>
    <name evidence="8" type="ORF">VHEMI02023</name>
</gene>